<sequence>MGANQFGMDEVHLDEMIQICMVQPMQSEPLEWGGEDLAALVTFMEKEQAKYQKANPCAAKNPCAMKKKCNPCNPCAANPCASVNPAAKRRPAEVAAH</sequence>
<keyword evidence="2" id="KW-1185">Reference proteome</keyword>
<name>A0A4R7K137_9GAMM</name>
<reference evidence="1 2" key="1">
    <citation type="submission" date="2019-03" db="EMBL/GenBank/DDBJ databases">
        <title>Genomic Encyclopedia of Type Strains, Phase IV (KMG-IV): sequencing the most valuable type-strain genomes for metagenomic binning, comparative biology and taxonomic classification.</title>
        <authorList>
            <person name="Goeker M."/>
        </authorList>
    </citation>
    <scope>NUCLEOTIDE SEQUENCE [LARGE SCALE GENOMIC DNA]</scope>
    <source>
        <strain evidence="1 2">DSM 15505</strain>
    </source>
</reference>
<dbReference type="AlphaFoldDB" id="A0A4R7K137"/>
<gene>
    <name evidence="1" type="ORF">DES49_0245</name>
</gene>
<evidence type="ECO:0000313" key="1">
    <source>
        <dbReference type="EMBL" id="TDT44146.1"/>
    </source>
</evidence>
<accession>A0A4R7K137</accession>
<evidence type="ECO:0000313" key="2">
    <source>
        <dbReference type="Proteomes" id="UP000295830"/>
    </source>
</evidence>
<organism evidence="1 2">
    <name type="scientific">Halospina denitrificans</name>
    <dbReference type="NCBI Taxonomy" id="332522"/>
    <lineage>
        <taxon>Bacteria</taxon>
        <taxon>Pseudomonadati</taxon>
        <taxon>Pseudomonadota</taxon>
        <taxon>Gammaproteobacteria</taxon>
        <taxon>Halospina</taxon>
    </lineage>
</organism>
<dbReference type="EMBL" id="SOAX01000001">
    <property type="protein sequence ID" value="TDT44146.1"/>
    <property type="molecule type" value="Genomic_DNA"/>
</dbReference>
<dbReference type="GO" id="GO:0009055">
    <property type="term" value="F:electron transfer activity"/>
    <property type="evidence" value="ECO:0007669"/>
    <property type="project" value="InterPro"/>
</dbReference>
<dbReference type="GO" id="GO:0020037">
    <property type="term" value="F:heme binding"/>
    <property type="evidence" value="ECO:0007669"/>
    <property type="project" value="InterPro"/>
</dbReference>
<dbReference type="InterPro" id="IPR036909">
    <property type="entry name" value="Cyt_c-like_dom_sf"/>
</dbReference>
<comment type="caution">
    <text evidence="1">The sequence shown here is derived from an EMBL/GenBank/DDBJ whole genome shotgun (WGS) entry which is preliminary data.</text>
</comment>
<dbReference type="Gene3D" id="1.10.760.10">
    <property type="entry name" value="Cytochrome c-like domain"/>
    <property type="match status" value="1"/>
</dbReference>
<protein>
    <submittedName>
        <fullName evidence="1">Uncharacterized protein</fullName>
    </submittedName>
</protein>
<proteinExistence type="predicted"/>
<dbReference type="Proteomes" id="UP000295830">
    <property type="component" value="Unassembled WGS sequence"/>
</dbReference>